<dbReference type="SUPFAM" id="SSF56672">
    <property type="entry name" value="DNA/RNA polymerases"/>
    <property type="match status" value="1"/>
</dbReference>
<comment type="caution">
    <text evidence="3">The sequence shown here is derived from an EMBL/GenBank/DDBJ whole genome shotgun (WGS) entry which is preliminary data.</text>
</comment>
<evidence type="ECO:0000313" key="3">
    <source>
        <dbReference type="EMBL" id="KAK3025963.1"/>
    </source>
</evidence>
<protein>
    <recommendedName>
        <fullName evidence="2">Reverse transcriptase Ty1/copia-type domain-containing protein</fullName>
    </recommendedName>
</protein>
<feature type="compositionally biased region" description="Basic and acidic residues" evidence="1">
    <location>
        <begin position="433"/>
        <end position="449"/>
    </location>
</feature>
<dbReference type="Proteomes" id="UP001188597">
    <property type="component" value="Unassembled WGS sequence"/>
</dbReference>
<evidence type="ECO:0000256" key="1">
    <source>
        <dbReference type="SAM" id="MobiDB-lite"/>
    </source>
</evidence>
<keyword evidence="4" id="KW-1185">Reference proteome</keyword>
<gene>
    <name evidence="3" type="ORF">RJ639_040937</name>
</gene>
<dbReference type="InterPro" id="IPR013103">
    <property type="entry name" value="RVT_2"/>
</dbReference>
<evidence type="ECO:0000259" key="2">
    <source>
        <dbReference type="Pfam" id="PF07727"/>
    </source>
</evidence>
<dbReference type="PANTHER" id="PTHR11439">
    <property type="entry name" value="GAG-POL-RELATED RETROTRANSPOSON"/>
    <property type="match status" value="1"/>
</dbReference>
<feature type="domain" description="Reverse transcriptase Ty1/copia-type" evidence="2">
    <location>
        <begin position="187"/>
        <end position="293"/>
    </location>
</feature>
<feature type="compositionally biased region" description="Basic and acidic residues" evidence="1">
    <location>
        <begin position="408"/>
        <end position="423"/>
    </location>
</feature>
<feature type="region of interest" description="Disordered" evidence="1">
    <location>
        <begin position="31"/>
        <end position="55"/>
    </location>
</feature>
<sequence length="498" mass="55810">MALNITNLNPYPATSTVGNLGTRYTAPEFEDDYPDAKCKDEEAENEKPHNSTTPHIMLNIPKSLACGVDRSPLSFKCNCFETKDEETITDRSKRLRLSHNKDIATAKPPSPALPQHNPTCVRPECCARSDSDVKTPPPAGGIRAEVHGRLKAPCNGAKYFNEGSTVTAVATTAASSSDIDSDTTKLWHMHVGHISERDYTKSAYDSCVYHQRLADGSHIYLLYVDDMLIATKSMSVVNSLKEQLKREFEMKDLGATKRILGMEIQREIQRDRPTGILYLSQKKYIERVLQHFEAEYIAAIEAVKEAIWSKGLVGDLGLKQESSIVYCDSQSAIHMTKNQMFHERTKHIDVRFHFIRDVVSQGTVMVEKIFTDENPADMMTKHIPEIKFKHCLDLIAKEEKSANGNRFGFDDKEESNNGREKRQGIVPSLSHRFGFDDKEESDNGREKRQGIVPSLSHSSSLGNTYGATEDITPVKDFLSSLSPAIHATTRRAEIKSKS</sequence>
<dbReference type="AlphaFoldDB" id="A0AA89B4X4"/>
<reference evidence="3" key="1">
    <citation type="submission" date="2022-12" db="EMBL/GenBank/DDBJ databases">
        <title>Draft genome assemblies for two species of Escallonia (Escalloniales).</title>
        <authorList>
            <person name="Chanderbali A."/>
            <person name="Dervinis C."/>
            <person name="Anghel I."/>
            <person name="Soltis D."/>
            <person name="Soltis P."/>
            <person name="Zapata F."/>
        </authorList>
    </citation>
    <scope>NUCLEOTIDE SEQUENCE</scope>
    <source>
        <strain evidence="3">UCBG64.0493</strain>
        <tissue evidence="3">Leaf</tissue>
    </source>
</reference>
<proteinExistence type="predicted"/>
<evidence type="ECO:0000313" key="4">
    <source>
        <dbReference type="Proteomes" id="UP001188597"/>
    </source>
</evidence>
<dbReference type="InterPro" id="IPR043502">
    <property type="entry name" value="DNA/RNA_pol_sf"/>
</dbReference>
<name>A0AA89B4X4_9ASTE</name>
<accession>A0AA89B4X4</accession>
<feature type="region of interest" description="Disordered" evidence="1">
    <location>
        <begin position="405"/>
        <end position="466"/>
    </location>
</feature>
<feature type="compositionally biased region" description="Polar residues" evidence="1">
    <location>
        <begin position="455"/>
        <end position="466"/>
    </location>
</feature>
<organism evidence="3 4">
    <name type="scientific">Escallonia herrerae</name>
    <dbReference type="NCBI Taxonomy" id="1293975"/>
    <lineage>
        <taxon>Eukaryota</taxon>
        <taxon>Viridiplantae</taxon>
        <taxon>Streptophyta</taxon>
        <taxon>Embryophyta</taxon>
        <taxon>Tracheophyta</taxon>
        <taxon>Spermatophyta</taxon>
        <taxon>Magnoliopsida</taxon>
        <taxon>eudicotyledons</taxon>
        <taxon>Gunneridae</taxon>
        <taxon>Pentapetalae</taxon>
        <taxon>asterids</taxon>
        <taxon>campanulids</taxon>
        <taxon>Escalloniales</taxon>
        <taxon>Escalloniaceae</taxon>
        <taxon>Escallonia</taxon>
    </lineage>
</organism>
<feature type="compositionally biased region" description="Basic and acidic residues" evidence="1">
    <location>
        <begin position="34"/>
        <end position="49"/>
    </location>
</feature>
<dbReference type="Pfam" id="PF07727">
    <property type="entry name" value="RVT_2"/>
    <property type="match status" value="1"/>
</dbReference>
<dbReference type="CDD" id="cd09272">
    <property type="entry name" value="RNase_HI_RT_Ty1"/>
    <property type="match status" value="1"/>
</dbReference>
<dbReference type="EMBL" id="JAVXUP010000522">
    <property type="protein sequence ID" value="KAK3025963.1"/>
    <property type="molecule type" value="Genomic_DNA"/>
</dbReference>